<evidence type="ECO:0000259" key="12">
    <source>
        <dbReference type="PROSITE" id="PS51044"/>
    </source>
</evidence>
<dbReference type="GO" id="GO:0061665">
    <property type="term" value="F:SUMO ligase activity"/>
    <property type="evidence" value="ECO:0007669"/>
    <property type="project" value="TreeGrafter"/>
</dbReference>
<dbReference type="InterPro" id="IPR004181">
    <property type="entry name" value="Znf_MIZ"/>
</dbReference>
<dbReference type="InterPro" id="IPR026846">
    <property type="entry name" value="Nse2(Mms21)"/>
</dbReference>
<comment type="caution">
    <text evidence="13">The sequence shown here is derived from an EMBL/GenBank/DDBJ whole genome shotgun (WGS) entry which is preliminary data.</text>
</comment>
<dbReference type="CDD" id="cd16651">
    <property type="entry name" value="SPL-RING_NSE2"/>
    <property type="match status" value="1"/>
</dbReference>
<protein>
    <recommendedName>
        <fullName evidence="12">SP-RING-type domain-containing protein</fullName>
    </recommendedName>
</protein>
<proteinExistence type="inferred from homology"/>
<keyword evidence="7" id="KW-0833">Ubl conjugation pathway</keyword>
<evidence type="ECO:0000256" key="5">
    <source>
        <dbReference type="ARBA" id="ARBA00022723"/>
    </source>
</evidence>
<dbReference type="EMBL" id="CAJMWY010001204">
    <property type="protein sequence ID" value="CAE6461404.1"/>
    <property type="molecule type" value="Genomic_DNA"/>
</dbReference>
<dbReference type="GO" id="GO:0000724">
    <property type="term" value="P:double-strand break repair via homologous recombination"/>
    <property type="evidence" value="ECO:0007669"/>
    <property type="project" value="InterPro"/>
</dbReference>
<dbReference type="GO" id="GO:0030915">
    <property type="term" value="C:Smc5-Smc6 complex"/>
    <property type="evidence" value="ECO:0007669"/>
    <property type="project" value="InterPro"/>
</dbReference>
<name>A0A8H3BMB8_9AGAM</name>
<feature type="domain" description="SP-RING-type" evidence="12">
    <location>
        <begin position="272"/>
        <end position="351"/>
    </location>
</feature>
<dbReference type="GO" id="GO:0016925">
    <property type="term" value="P:protein sumoylation"/>
    <property type="evidence" value="ECO:0007669"/>
    <property type="project" value="UniProtKB-UniPathway"/>
</dbReference>
<organism evidence="13 14">
    <name type="scientific">Rhizoctonia solani</name>
    <dbReference type="NCBI Taxonomy" id="456999"/>
    <lineage>
        <taxon>Eukaryota</taxon>
        <taxon>Fungi</taxon>
        <taxon>Dikarya</taxon>
        <taxon>Basidiomycota</taxon>
        <taxon>Agaricomycotina</taxon>
        <taxon>Agaricomycetes</taxon>
        <taxon>Cantharellales</taxon>
        <taxon>Ceratobasidiaceae</taxon>
        <taxon>Rhizoctonia</taxon>
    </lineage>
</organism>
<keyword evidence="4" id="KW-0808">Transferase</keyword>
<feature type="region of interest" description="Disordered" evidence="11">
    <location>
        <begin position="1"/>
        <end position="39"/>
    </location>
</feature>
<evidence type="ECO:0000256" key="3">
    <source>
        <dbReference type="ARBA" id="ARBA00008212"/>
    </source>
</evidence>
<dbReference type="PANTHER" id="PTHR21330:SF1">
    <property type="entry name" value="E3 SUMO-PROTEIN LIGASE NSE2"/>
    <property type="match status" value="1"/>
</dbReference>
<evidence type="ECO:0000256" key="11">
    <source>
        <dbReference type="SAM" id="MobiDB-lite"/>
    </source>
</evidence>
<keyword evidence="8" id="KW-0862">Zinc</keyword>
<evidence type="ECO:0000256" key="8">
    <source>
        <dbReference type="ARBA" id="ARBA00022833"/>
    </source>
</evidence>
<dbReference type="PROSITE" id="PS51044">
    <property type="entry name" value="ZF_SP_RING"/>
    <property type="match status" value="1"/>
</dbReference>
<dbReference type="Pfam" id="PF11789">
    <property type="entry name" value="zf-Nse"/>
    <property type="match status" value="1"/>
</dbReference>
<dbReference type="InterPro" id="IPR013083">
    <property type="entry name" value="Znf_RING/FYVE/PHD"/>
</dbReference>
<dbReference type="PANTHER" id="PTHR21330">
    <property type="entry name" value="E3 SUMO-PROTEIN LIGASE NSE2"/>
    <property type="match status" value="1"/>
</dbReference>
<evidence type="ECO:0000256" key="1">
    <source>
        <dbReference type="ARBA" id="ARBA00004123"/>
    </source>
</evidence>
<comment type="similarity">
    <text evidence="3">Belongs to the NSE2 family.</text>
</comment>
<evidence type="ECO:0000256" key="6">
    <source>
        <dbReference type="ARBA" id="ARBA00022771"/>
    </source>
</evidence>
<evidence type="ECO:0000256" key="9">
    <source>
        <dbReference type="ARBA" id="ARBA00023242"/>
    </source>
</evidence>
<keyword evidence="9" id="KW-0539">Nucleus</keyword>
<accession>A0A8H3BMB8</accession>
<evidence type="ECO:0000313" key="14">
    <source>
        <dbReference type="Proteomes" id="UP000663861"/>
    </source>
</evidence>
<keyword evidence="5" id="KW-0479">Metal-binding</keyword>
<dbReference type="GO" id="GO:0005634">
    <property type="term" value="C:nucleus"/>
    <property type="evidence" value="ECO:0007669"/>
    <property type="project" value="UniProtKB-SubCell"/>
</dbReference>
<dbReference type="UniPathway" id="UPA00886"/>
<dbReference type="SUPFAM" id="SSF57850">
    <property type="entry name" value="RING/U-box"/>
    <property type="match status" value="1"/>
</dbReference>
<comment type="pathway">
    <text evidence="2">Protein modification; protein sumoylation.</text>
</comment>
<reference evidence="13" key="1">
    <citation type="submission" date="2021-01" db="EMBL/GenBank/DDBJ databases">
        <authorList>
            <person name="Kaushik A."/>
        </authorList>
    </citation>
    <scope>NUCLEOTIDE SEQUENCE</scope>
    <source>
        <strain evidence="13">AG4-RS23</strain>
    </source>
</reference>
<evidence type="ECO:0000256" key="7">
    <source>
        <dbReference type="ARBA" id="ARBA00022786"/>
    </source>
</evidence>
<comment type="subcellular location">
    <subcellularLocation>
        <location evidence="1">Nucleus</location>
    </subcellularLocation>
</comment>
<feature type="compositionally biased region" description="Basic and acidic residues" evidence="11">
    <location>
        <begin position="1"/>
        <end position="11"/>
    </location>
</feature>
<sequence length="366" mass="40722">MSRRVKVEKAARASQRQSQRSDSEEDVDMAGARDGEDNDEAAQLERVLATIANYPDQPIDEQQEAKLRVISSEINVFSSSYNTAIDDLLETATMLADALPGDDHPFENNYPDQPIDEQQEAKLRVISSEINVFSSAYNTAIDDLLETATMLADALPGDDHPFENEEIVRLKDSLLALLDNQHASELHLDTMTNDIRKPVAAGRKIIDPASILDAGFEKRMETYRSQTSRQKYSKSKPLKSFITNIWESYRPEESAPTVNTILPREEGDAEDSDDEMEVGGVTQDYKCPLTLQIYDDPLTSTVCGHSFSADAIRGYVRTNNKCPAQGCNAQISLGVLKEDKVLQKKAKAAKRRAAREESESADEIDD</sequence>
<dbReference type="Gene3D" id="3.30.40.10">
    <property type="entry name" value="Zinc/RING finger domain, C3HC4 (zinc finger)"/>
    <property type="match status" value="1"/>
</dbReference>
<dbReference type="Proteomes" id="UP000663861">
    <property type="component" value="Unassembled WGS sequence"/>
</dbReference>
<evidence type="ECO:0000256" key="10">
    <source>
        <dbReference type="PROSITE-ProRule" id="PRU00452"/>
    </source>
</evidence>
<gene>
    <name evidence="13" type="ORF">RDB_LOCUS68998</name>
</gene>
<dbReference type="AlphaFoldDB" id="A0A8H3BMB8"/>
<evidence type="ECO:0000313" key="13">
    <source>
        <dbReference type="EMBL" id="CAE6461404.1"/>
    </source>
</evidence>
<keyword evidence="6 10" id="KW-0863">Zinc-finger</keyword>
<evidence type="ECO:0000256" key="4">
    <source>
        <dbReference type="ARBA" id="ARBA00022679"/>
    </source>
</evidence>
<dbReference type="GO" id="GO:0008270">
    <property type="term" value="F:zinc ion binding"/>
    <property type="evidence" value="ECO:0007669"/>
    <property type="project" value="UniProtKB-KW"/>
</dbReference>
<evidence type="ECO:0000256" key="2">
    <source>
        <dbReference type="ARBA" id="ARBA00004718"/>
    </source>
</evidence>